<dbReference type="Gene3D" id="3.10.450.620">
    <property type="entry name" value="JHP933, nucleotidyltransferase-like core domain"/>
    <property type="match status" value="1"/>
</dbReference>
<proteinExistence type="predicted"/>
<dbReference type="Proteomes" id="UP000036406">
    <property type="component" value="Chromosome"/>
</dbReference>
<protein>
    <recommendedName>
        <fullName evidence="3">Nucleotidyl transferase AbiEii/AbiGii toxin family protein</fullName>
    </recommendedName>
</protein>
<dbReference type="STRING" id="330734.ABA45_02150"/>
<accession>A0A0H4I516</accession>
<dbReference type="Pfam" id="PF08843">
    <property type="entry name" value="AbiEii"/>
    <property type="match status" value="1"/>
</dbReference>
<dbReference type="RefSeq" id="WP_048388596.1">
    <property type="nucleotide sequence ID" value="NZ_CP011494.1"/>
</dbReference>
<evidence type="ECO:0000313" key="1">
    <source>
        <dbReference type="EMBL" id="AKO54166.1"/>
    </source>
</evidence>
<sequence>MKLSEREKAHARIMRAICEVIGAGNKPLVLKGGTALMLCYQIDRFSEDLDFDLLRELKTHLNLESICKDGLKKLNKQGEGIELSKFADLKMTDTTHRARALFKLPGEKMPVSVKLEISARRLPDPSVVQELNGIRVYNIDEIARLKLLAAQANPEMPYRTAARDLHDLAFIASEYEDDLSDETISDLEVFFADTEALMMRYADAYEVDSILNGRLYGDLDVIEKWNDNRGDDSNLILFQP</sequence>
<dbReference type="EMBL" id="CP011494">
    <property type="protein sequence ID" value="AKO54166.1"/>
    <property type="molecule type" value="Genomic_DNA"/>
</dbReference>
<organism evidence="1 2">
    <name type="scientific">Marinobacter psychrophilus</name>
    <dbReference type="NCBI Taxonomy" id="330734"/>
    <lineage>
        <taxon>Bacteria</taxon>
        <taxon>Pseudomonadati</taxon>
        <taxon>Pseudomonadota</taxon>
        <taxon>Gammaproteobacteria</taxon>
        <taxon>Pseudomonadales</taxon>
        <taxon>Marinobacteraceae</taxon>
        <taxon>Marinobacter</taxon>
    </lineage>
</organism>
<name>A0A0H4I516_9GAMM</name>
<dbReference type="KEGG" id="mpq:ABA45_02150"/>
<dbReference type="InterPro" id="IPR014942">
    <property type="entry name" value="AbiEii"/>
</dbReference>
<evidence type="ECO:0008006" key="3">
    <source>
        <dbReference type="Google" id="ProtNLM"/>
    </source>
</evidence>
<dbReference type="PATRIC" id="fig|330734.3.peg.478"/>
<dbReference type="AlphaFoldDB" id="A0A0H4I516"/>
<gene>
    <name evidence="1" type="ORF">ABA45_02150</name>
</gene>
<evidence type="ECO:0000313" key="2">
    <source>
        <dbReference type="Proteomes" id="UP000036406"/>
    </source>
</evidence>
<dbReference type="Gene3D" id="1.20.58.1790">
    <property type="entry name" value="JHP933, helical tail domain"/>
    <property type="match status" value="1"/>
</dbReference>
<keyword evidence="2" id="KW-1185">Reference proteome</keyword>
<reference evidence="1 2" key="1">
    <citation type="submission" date="2015-05" db="EMBL/GenBank/DDBJ databases">
        <title>Complete genome of Marinobacter psychrophilus strain 20041T isolated from sea-ice of the Canadian Basin.</title>
        <authorList>
            <person name="Song L."/>
            <person name="Ren L."/>
            <person name="Yu Y."/>
            <person name="Wang X."/>
        </authorList>
    </citation>
    <scope>NUCLEOTIDE SEQUENCE [LARGE SCALE GENOMIC DNA]</scope>
    <source>
        <strain evidence="1 2">20041</strain>
    </source>
</reference>